<organism evidence="2 3">
    <name type="scientific">Physocladia obscura</name>
    <dbReference type="NCBI Taxonomy" id="109957"/>
    <lineage>
        <taxon>Eukaryota</taxon>
        <taxon>Fungi</taxon>
        <taxon>Fungi incertae sedis</taxon>
        <taxon>Chytridiomycota</taxon>
        <taxon>Chytridiomycota incertae sedis</taxon>
        <taxon>Chytridiomycetes</taxon>
        <taxon>Chytridiales</taxon>
        <taxon>Chytriomycetaceae</taxon>
        <taxon>Physocladia</taxon>
    </lineage>
</organism>
<sequence length="334" mass="37597">MDSEAILPTLIKWDGETGPKKTEERLREYLKDNDEEFAEAPLARAEFLTQIARAQGLQGNFADAHLTIKAVKEAVEKAETEHSDDYDVILGDARRVRVRYLLEYGRLINSAGNPKGEYSYENLKNELYCFATESISSFRTASQLCRLGLMDHDILSPYLVDALHMLAIVDKEDAVSSANWTAKAIQICEKSQNPKTKNWLGSLLNNHGWDLFSMGDYDAALEAFKKAVDERKKAKPFNKVTLNIAHWAVARCLRAMGDIDAALEIQLSLPEANAVYVCEERAILYSLLSSKAKDQVEVDEKLGLAKEFALKALSMFKENEVSEERLQVLRELSV</sequence>
<name>A0AAD5XEC2_9FUNG</name>
<keyword evidence="1" id="KW-0802">TPR repeat</keyword>
<protein>
    <recommendedName>
        <fullName evidence="4">Tetratricopeptide repeat protein</fullName>
    </recommendedName>
</protein>
<dbReference type="EMBL" id="JADGJH010001511">
    <property type="protein sequence ID" value="KAJ3112725.1"/>
    <property type="molecule type" value="Genomic_DNA"/>
</dbReference>
<evidence type="ECO:0000313" key="2">
    <source>
        <dbReference type="EMBL" id="KAJ3112725.1"/>
    </source>
</evidence>
<dbReference type="Proteomes" id="UP001211907">
    <property type="component" value="Unassembled WGS sequence"/>
</dbReference>
<gene>
    <name evidence="2" type="ORF">HK100_002231</name>
</gene>
<dbReference type="InterPro" id="IPR019734">
    <property type="entry name" value="TPR_rpt"/>
</dbReference>
<reference evidence="2" key="1">
    <citation type="submission" date="2020-05" db="EMBL/GenBank/DDBJ databases">
        <title>Phylogenomic resolution of chytrid fungi.</title>
        <authorList>
            <person name="Stajich J.E."/>
            <person name="Amses K."/>
            <person name="Simmons R."/>
            <person name="Seto K."/>
            <person name="Myers J."/>
            <person name="Bonds A."/>
            <person name="Quandt C.A."/>
            <person name="Barry K."/>
            <person name="Liu P."/>
            <person name="Grigoriev I."/>
            <person name="Longcore J.E."/>
            <person name="James T.Y."/>
        </authorList>
    </citation>
    <scope>NUCLEOTIDE SEQUENCE</scope>
    <source>
        <strain evidence="2">JEL0513</strain>
    </source>
</reference>
<evidence type="ECO:0000256" key="1">
    <source>
        <dbReference type="PROSITE-ProRule" id="PRU00339"/>
    </source>
</evidence>
<evidence type="ECO:0000313" key="3">
    <source>
        <dbReference type="Proteomes" id="UP001211907"/>
    </source>
</evidence>
<evidence type="ECO:0008006" key="4">
    <source>
        <dbReference type="Google" id="ProtNLM"/>
    </source>
</evidence>
<dbReference type="SUPFAM" id="SSF48452">
    <property type="entry name" value="TPR-like"/>
    <property type="match status" value="1"/>
</dbReference>
<comment type="caution">
    <text evidence="2">The sequence shown here is derived from an EMBL/GenBank/DDBJ whole genome shotgun (WGS) entry which is preliminary data.</text>
</comment>
<dbReference type="InterPro" id="IPR011990">
    <property type="entry name" value="TPR-like_helical_dom_sf"/>
</dbReference>
<proteinExistence type="predicted"/>
<keyword evidence="3" id="KW-1185">Reference proteome</keyword>
<feature type="repeat" description="TPR" evidence="1">
    <location>
        <begin position="201"/>
        <end position="234"/>
    </location>
</feature>
<dbReference type="PROSITE" id="PS50005">
    <property type="entry name" value="TPR"/>
    <property type="match status" value="1"/>
</dbReference>
<dbReference type="Gene3D" id="1.25.40.10">
    <property type="entry name" value="Tetratricopeptide repeat domain"/>
    <property type="match status" value="1"/>
</dbReference>
<dbReference type="AlphaFoldDB" id="A0AAD5XEC2"/>
<accession>A0AAD5XEC2</accession>